<name>A0A7H9B363_ZYGMR</name>
<protein>
    <recommendedName>
        <fullName evidence="4">BAR domain-containing protein</fullName>
    </recommendedName>
</protein>
<evidence type="ECO:0000256" key="1">
    <source>
        <dbReference type="SAM" id="MobiDB-lite"/>
    </source>
</evidence>
<accession>A0A7H9B363</accession>
<gene>
    <name evidence="2" type="ORF">HG535_0E01750</name>
</gene>
<evidence type="ECO:0000313" key="2">
    <source>
        <dbReference type="EMBL" id="QLG73091.1"/>
    </source>
</evidence>
<dbReference type="Proteomes" id="UP000509704">
    <property type="component" value="Chromosome 5"/>
</dbReference>
<dbReference type="OrthoDB" id="4062681at2759"/>
<dbReference type="GeneID" id="59236833"/>
<evidence type="ECO:0000313" key="3">
    <source>
        <dbReference type="Proteomes" id="UP000509704"/>
    </source>
</evidence>
<sequence length="358" mass="41250">MSSSFSPLIASGSPEEQNHDKSEIKIPKRRSSSGSHFLRQNWHSESRLVDPHFNEQHIRFKCIFSNLKALLQSCENYKLSIRSFFYQTMMVTESFRRLLDDTALTTAGGLSGSQVSSPSSPSSPGDSNPRTVDILRNFYLSAGLAETLNKHNRIDIERLNRQVSVISKRVENDMVFFESSVQMPINTLMHICCSISQTIRCREQANLELSGLCDKMVKSQQSRSHSNTARKIEAANKLDKKFALAKAKYETLNLILKRDLETLLKTISADFMKEWFKIFYFTTLRISYSLHYFCCNCPEFKKLQFNEYPRSSRSSPRDPNGDSIAISMAAILQKFKQDHYFVFHEIENLEIVKTYNRI</sequence>
<evidence type="ECO:0008006" key="4">
    <source>
        <dbReference type="Google" id="ProtNLM"/>
    </source>
</evidence>
<organism evidence="2 3">
    <name type="scientific">Zygotorulaspora mrakii</name>
    <name type="common">Zygosaccharomyces mrakii</name>
    <dbReference type="NCBI Taxonomy" id="42260"/>
    <lineage>
        <taxon>Eukaryota</taxon>
        <taxon>Fungi</taxon>
        <taxon>Dikarya</taxon>
        <taxon>Ascomycota</taxon>
        <taxon>Saccharomycotina</taxon>
        <taxon>Saccharomycetes</taxon>
        <taxon>Saccharomycetales</taxon>
        <taxon>Saccharomycetaceae</taxon>
        <taxon>Zygotorulaspora</taxon>
    </lineage>
</organism>
<dbReference type="RefSeq" id="XP_037144818.1">
    <property type="nucleotide sequence ID" value="XM_037288923.1"/>
</dbReference>
<dbReference type="EMBL" id="CP058608">
    <property type="protein sequence ID" value="QLG73091.1"/>
    <property type="molecule type" value="Genomic_DNA"/>
</dbReference>
<dbReference type="AlphaFoldDB" id="A0A7H9B363"/>
<feature type="region of interest" description="Disordered" evidence="1">
    <location>
        <begin position="109"/>
        <end position="129"/>
    </location>
</feature>
<feature type="compositionally biased region" description="Low complexity" evidence="1">
    <location>
        <begin position="112"/>
        <end position="129"/>
    </location>
</feature>
<reference evidence="2 3" key="1">
    <citation type="submission" date="2020-07" db="EMBL/GenBank/DDBJ databases">
        <title>The yeast mating-type switching endonuclease HO is a domesticated member of an unorthodox homing genetic element family.</title>
        <authorList>
            <person name="Coughlan A.Y."/>
            <person name="Lombardi L."/>
            <person name="Braun-Galleani S."/>
            <person name="Martos A.R."/>
            <person name="Galeote V."/>
            <person name="Bigey F."/>
            <person name="Dequin S."/>
            <person name="Byrne K.P."/>
            <person name="Wolfe K.H."/>
        </authorList>
    </citation>
    <scope>NUCLEOTIDE SEQUENCE [LARGE SCALE GENOMIC DNA]</scope>
    <source>
        <strain evidence="2 3">NRRL Y-6702</strain>
    </source>
</reference>
<dbReference type="InterPro" id="IPR027267">
    <property type="entry name" value="AH/BAR_dom_sf"/>
</dbReference>
<proteinExistence type="predicted"/>
<dbReference type="Gene3D" id="1.20.1270.60">
    <property type="entry name" value="Arfaptin homology (AH) domain/BAR domain"/>
    <property type="match status" value="1"/>
</dbReference>
<feature type="region of interest" description="Disordered" evidence="1">
    <location>
        <begin position="1"/>
        <end position="37"/>
    </location>
</feature>
<feature type="compositionally biased region" description="Basic and acidic residues" evidence="1">
    <location>
        <begin position="16"/>
        <end position="26"/>
    </location>
</feature>
<dbReference type="KEGG" id="zmk:HG535_0E01750"/>
<dbReference type="SUPFAM" id="SSF103657">
    <property type="entry name" value="BAR/IMD domain-like"/>
    <property type="match status" value="1"/>
</dbReference>
<keyword evidence="3" id="KW-1185">Reference proteome</keyword>